<evidence type="ECO:0000256" key="12">
    <source>
        <dbReference type="PIRSR" id="PIRSR605478-3"/>
    </source>
</evidence>
<dbReference type="InterPro" id="IPR020826">
    <property type="entry name" value="Transketolase_BS"/>
</dbReference>
<gene>
    <name evidence="18" type="primary">tkt</name>
    <name evidence="18" type="ORF">E6K78_05195</name>
</gene>
<dbReference type="Pfam" id="PF02779">
    <property type="entry name" value="Transket_pyr"/>
    <property type="match status" value="1"/>
</dbReference>
<evidence type="ECO:0000256" key="2">
    <source>
        <dbReference type="ARBA" id="ARBA00011738"/>
    </source>
</evidence>
<accession>A0A538TUK4</accession>
<keyword evidence="5 13" id="KW-0479">Metal-binding</keyword>
<dbReference type="PROSITE" id="PS00801">
    <property type="entry name" value="TRANSKETOLASE_1"/>
    <property type="match status" value="1"/>
</dbReference>
<feature type="binding site" evidence="12">
    <location>
        <position position="193"/>
    </location>
    <ligand>
        <name>thiamine diphosphate</name>
        <dbReference type="ChEBI" id="CHEBI:58937"/>
    </ligand>
</feature>
<feature type="binding site" evidence="11">
    <location>
        <position position="466"/>
    </location>
    <ligand>
        <name>substrate</name>
    </ligand>
</feature>
<feature type="binding site" evidence="11">
    <location>
        <position position="268"/>
    </location>
    <ligand>
        <name>substrate</name>
    </ligand>
</feature>
<evidence type="ECO:0000256" key="7">
    <source>
        <dbReference type="ARBA" id="ARBA00023052"/>
    </source>
</evidence>
<feature type="active site" description="Proton donor" evidence="10">
    <location>
        <position position="416"/>
    </location>
</feature>
<dbReference type="InterPro" id="IPR009014">
    <property type="entry name" value="Transketo_C/PFOR_II"/>
</dbReference>
<keyword evidence="6 13" id="KW-0460">Magnesium</keyword>
<dbReference type="SUPFAM" id="SSF52922">
    <property type="entry name" value="TK C-terminal domain-like"/>
    <property type="match status" value="1"/>
</dbReference>
<dbReference type="PROSITE" id="PS00802">
    <property type="entry name" value="TRANSKETOLASE_2"/>
    <property type="match status" value="1"/>
</dbReference>
<feature type="domain" description="Transketolase-like pyrimidine-binding" evidence="17">
    <location>
        <begin position="359"/>
        <end position="530"/>
    </location>
</feature>
<feature type="binding site" evidence="13">
    <location>
        <position position="163"/>
    </location>
    <ligand>
        <name>Mg(2+)</name>
        <dbReference type="ChEBI" id="CHEBI:18420"/>
    </ligand>
</feature>
<evidence type="ECO:0000259" key="17">
    <source>
        <dbReference type="SMART" id="SM00861"/>
    </source>
</evidence>
<dbReference type="Pfam" id="PF00456">
    <property type="entry name" value="Transketolase_N"/>
    <property type="match status" value="1"/>
</dbReference>
<feature type="region of interest" description="Disordered" evidence="16">
    <location>
        <begin position="103"/>
        <end position="124"/>
    </location>
</feature>
<feature type="binding site" evidence="11">
    <location>
        <position position="389"/>
    </location>
    <ligand>
        <name>substrate</name>
    </ligand>
</feature>
<dbReference type="SUPFAM" id="SSF52518">
    <property type="entry name" value="Thiamin diphosphate-binding fold (THDP-binding)"/>
    <property type="match status" value="2"/>
</dbReference>
<comment type="function">
    <text evidence="15">Catalyzes the transfer of a two-carbon ketol group from a ketose donor to an aldose acceptor, via a covalent intermediate with the cofactor thiamine pyrophosphate.</text>
</comment>
<feature type="site" description="Important for catalytic activity" evidence="14">
    <location>
        <position position="34"/>
    </location>
</feature>
<feature type="binding site" evidence="12">
    <location>
        <position position="268"/>
    </location>
    <ligand>
        <name>thiamine diphosphate</name>
        <dbReference type="ChEBI" id="CHEBI:58937"/>
    </ligand>
</feature>
<dbReference type="InterPro" id="IPR033247">
    <property type="entry name" value="Transketolase_fam"/>
</dbReference>
<dbReference type="AlphaFoldDB" id="A0A538TUK4"/>
<feature type="region of interest" description="Disordered" evidence="16">
    <location>
        <begin position="258"/>
        <end position="289"/>
    </location>
</feature>
<comment type="similarity">
    <text evidence="1 15">Belongs to the transketolase family.</text>
</comment>
<dbReference type="PANTHER" id="PTHR43522">
    <property type="entry name" value="TRANSKETOLASE"/>
    <property type="match status" value="1"/>
</dbReference>
<dbReference type="Gene3D" id="3.40.50.920">
    <property type="match status" value="1"/>
</dbReference>
<feature type="binding site" evidence="13">
    <location>
        <position position="195"/>
    </location>
    <ligand>
        <name>Mg(2+)</name>
        <dbReference type="ChEBI" id="CHEBI:18420"/>
    </ligand>
</feature>
<dbReference type="InterPro" id="IPR005478">
    <property type="entry name" value="Transketolase_bac-like"/>
</dbReference>
<dbReference type="InterPro" id="IPR005475">
    <property type="entry name" value="Transketolase-like_Pyr-bd"/>
</dbReference>
<dbReference type="EC" id="2.2.1.1" evidence="3 9"/>
<dbReference type="CDD" id="cd07033">
    <property type="entry name" value="TPP_PYR_DXS_TK_like"/>
    <property type="match status" value="1"/>
</dbReference>
<comment type="caution">
    <text evidence="18">The sequence shown here is derived from an EMBL/GenBank/DDBJ whole genome shotgun (WGS) entry which is preliminary data.</text>
</comment>
<evidence type="ECO:0000256" key="14">
    <source>
        <dbReference type="PIRSR" id="PIRSR605478-5"/>
    </source>
</evidence>
<dbReference type="GO" id="GO:0005829">
    <property type="term" value="C:cytosol"/>
    <property type="evidence" value="ECO:0007669"/>
    <property type="project" value="TreeGrafter"/>
</dbReference>
<evidence type="ECO:0000256" key="8">
    <source>
        <dbReference type="ARBA" id="ARBA00049473"/>
    </source>
</evidence>
<keyword evidence="15" id="KW-0106">Calcium</keyword>
<feature type="binding site" evidence="12">
    <location>
        <position position="74"/>
    </location>
    <ligand>
        <name>thiamine diphosphate</name>
        <dbReference type="ChEBI" id="CHEBI:58937"/>
    </ligand>
</feature>
<feature type="compositionally biased region" description="Low complexity" evidence="16">
    <location>
        <begin position="270"/>
        <end position="285"/>
    </location>
</feature>
<proteinExistence type="inferred from homology"/>
<feature type="binding site" evidence="11">
    <location>
        <position position="478"/>
    </location>
    <ligand>
        <name>substrate</name>
    </ligand>
</feature>
<dbReference type="InterPro" id="IPR005474">
    <property type="entry name" value="Transketolase_N"/>
</dbReference>
<feature type="site" description="Important for catalytic activity" evidence="14">
    <location>
        <position position="268"/>
    </location>
</feature>
<evidence type="ECO:0000256" key="4">
    <source>
        <dbReference type="ARBA" id="ARBA00022679"/>
    </source>
</evidence>
<dbReference type="Proteomes" id="UP000316609">
    <property type="component" value="Unassembled WGS sequence"/>
</dbReference>
<evidence type="ECO:0000256" key="9">
    <source>
        <dbReference type="NCBIfam" id="TIGR00232"/>
    </source>
</evidence>
<feature type="binding site" evidence="11">
    <location>
        <position position="474"/>
    </location>
    <ligand>
        <name>substrate</name>
    </ligand>
</feature>
<dbReference type="GO" id="GO:0046872">
    <property type="term" value="F:metal ion binding"/>
    <property type="evidence" value="ECO:0007669"/>
    <property type="project" value="UniProtKB-KW"/>
</dbReference>
<feature type="compositionally biased region" description="Basic and acidic residues" evidence="16">
    <location>
        <begin position="260"/>
        <end position="269"/>
    </location>
</feature>
<keyword evidence="4 15" id="KW-0808">Transferase</keyword>
<evidence type="ECO:0000313" key="18">
    <source>
        <dbReference type="EMBL" id="TMQ67313.1"/>
    </source>
</evidence>
<comment type="subunit">
    <text evidence="2 15">Homodimer.</text>
</comment>
<dbReference type="FunFam" id="3.40.50.970:FF:000003">
    <property type="entry name" value="Transketolase"/>
    <property type="match status" value="1"/>
</dbReference>
<evidence type="ECO:0000256" key="3">
    <source>
        <dbReference type="ARBA" id="ARBA00013152"/>
    </source>
</evidence>
<feature type="binding site" evidence="11">
    <location>
        <position position="525"/>
    </location>
    <ligand>
        <name>substrate</name>
    </ligand>
</feature>
<dbReference type="CDD" id="cd02012">
    <property type="entry name" value="TPP_TK"/>
    <property type="match status" value="1"/>
</dbReference>
<dbReference type="Pfam" id="PF22613">
    <property type="entry name" value="Transketolase_C_1"/>
    <property type="match status" value="1"/>
</dbReference>
<protein>
    <recommendedName>
        <fullName evidence="3 9">Transketolase</fullName>
        <ecNumber evidence="3 9">2.2.1.1</ecNumber>
    </recommendedName>
</protein>
<dbReference type="NCBIfam" id="TIGR00232">
    <property type="entry name" value="tktlase_bact"/>
    <property type="match status" value="1"/>
</dbReference>
<sequence length="672" mass="73506">MSPAVRERAALERLTIDTIRFLAVDAVEQAKSGHPGMPMGMADAAFVLWTRFLRYQPNDPLWPDRDRFVLSAGHGSMLLYAILHLAGYDLPLEELRRFRRLGSRTPGHPERGLTPGVETTTGPLGQGFGNGVGMAVAARMLAARVNTEDFSPVTHRVFGIVSDGDLMEGVASEAASLAGHWGLGNLVYLYDDNHITIEGDTALAFSENVGRRFEAYGWHVQHADPYDHDALTTALERAVAESTRPSLVITRSHIALGAPHKQDTREAHGEPLGAEEAAAAKRASGWPESPPFLVPDEARVVFAQRAAALAPEHDAWVRGLEQWKSRHPRRAEQWQALVEKRVPEDVIEQLIHSAPTGAAATRAHGQAVLQKAASLVPSLVGGSADLEPSTRTRIQDATSIQRAAFEGRNFHFGVREHGMASILNGIAAHGGFIPYGSSFLVFTDYARPSIRLSALMGLQVIWVFTHDSVLLGEDGPTHQPIEHLTALRAIPNLLVVRPADGPETAAAWGLALERRDGPTLLVLTRQNLPAIRRPRPLVADDMRRGGSVVREARGGDPLTVIATGSEVWVAVAAAELLEERGIGARVVSMPAPQLFLRQDARQIEEWLGPRERRVTLEAGATDYWRRLVDPRGLAIGIDRFGESAPYKELLEHFGFTPEKVAARVLEWLRRSS</sequence>
<dbReference type="SMART" id="SM00861">
    <property type="entry name" value="Transket_pyr"/>
    <property type="match status" value="1"/>
</dbReference>
<organism evidence="18 19">
    <name type="scientific">Eiseniibacteriota bacterium</name>
    <dbReference type="NCBI Taxonomy" id="2212470"/>
    <lineage>
        <taxon>Bacteria</taxon>
        <taxon>Candidatus Eiseniibacteriota</taxon>
    </lineage>
</organism>
<dbReference type="InterPro" id="IPR055152">
    <property type="entry name" value="Transketolase-like_C_2"/>
</dbReference>
<comment type="cofactor">
    <cofactor evidence="13">
        <name>Mg(2+)</name>
        <dbReference type="ChEBI" id="CHEBI:18420"/>
    </cofactor>
    <text evidence="13">Binds 1 Mg(2+) ion per subunit. Can also utilize other divalent metal cations, such as Ca(2+), Mn(2+) and Co(2+).</text>
</comment>
<evidence type="ECO:0000313" key="19">
    <source>
        <dbReference type="Proteomes" id="UP000316609"/>
    </source>
</evidence>
<dbReference type="GO" id="GO:0004802">
    <property type="term" value="F:transketolase activity"/>
    <property type="evidence" value="ECO:0007669"/>
    <property type="project" value="UniProtKB-UniRule"/>
</dbReference>
<dbReference type="PANTHER" id="PTHR43522:SF2">
    <property type="entry name" value="TRANSKETOLASE 1-RELATED"/>
    <property type="match status" value="1"/>
</dbReference>
<name>A0A538TUK4_UNCEI</name>
<feature type="binding site" evidence="12">
    <location>
        <position position="164"/>
    </location>
    <ligand>
        <name>thiamine diphosphate</name>
        <dbReference type="ChEBI" id="CHEBI:58937"/>
    </ligand>
</feature>
<feature type="binding site" evidence="11">
    <location>
        <position position="34"/>
    </location>
    <ligand>
        <name>substrate</name>
    </ligand>
</feature>
<evidence type="ECO:0000256" key="5">
    <source>
        <dbReference type="ARBA" id="ARBA00022723"/>
    </source>
</evidence>
<dbReference type="InterPro" id="IPR029061">
    <property type="entry name" value="THDP-binding"/>
</dbReference>
<dbReference type="Gene3D" id="3.40.50.970">
    <property type="match status" value="2"/>
</dbReference>
<comment type="cofactor">
    <cofactor evidence="15">
        <name>Mg(2+)</name>
        <dbReference type="ChEBI" id="CHEBI:18420"/>
    </cofactor>
    <cofactor evidence="15">
        <name>Ca(2+)</name>
        <dbReference type="ChEBI" id="CHEBI:29108"/>
    </cofactor>
    <cofactor evidence="15">
        <name>Mn(2+)</name>
        <dbReference type="ChEBI" id="CHEBI:29035"/>
    </cofactor>
    <cofactor evidence="15">
        <name>Co(2+)</name>
        <dbReference type="ChEBI" id="CHEBI:48828"/>
    </cofactor>
    <text evidence="15">Binds 1 Mg(2+) ion per subunit. Can also utilize other divalent metal cations, such as Ca(2+), Mn(2+) and Co(2+).</text>
</comment>
<evidence type="ECO:0000256" key="11">
    <source>
        <dbReference type="PIRSR" id="PIRSR605478-2"/>
    </source>
</evidence>
<evidence type="ECO:0000256" key="13">
    <source>
        <dbReference type="PIRSR" id="PIRSR605478-4"/>
    </source>
</evidence>
<dbReference type="InterPro" id="IPR049557">
    <property type="entry name" value="Transketolase_CS"/>
</dbReference>
<evidence type="ECO:0000256" key="15">
    <source>
        <dbReference type="RuleBase" id="RU004996"/>
    </source>
</evidence>
<dbReference type="FunFam" id="3.40.50.970:FF:000004">
    <property type="entry name" value="Transketolase"/>
    <property type="match status" value="1"/>
</dbReference>
<keyword evidence="7 12" id="KW-0786">Thiamine pyrophosphate</keyword>
<evidence type="ECO:0000256" key="16">
    <source>
        <dbReference type="SAM" id="MobiDB-lite"/>
    </source>
</evidence>
<dbReference type="GO" id="GO:0006098">
    <property type="term" value="P:pentose-phosphate shunt"/>
    <property type="evidence" value="ECO:0007669"/>
    <property type="project" value="TreeGrafter"/>
</dbReference>
<dbReference type="EMBL" id="VBOY01000043">
    <property type="protein sequence ID" value="TMQ67313.1"/>
    <property type="molecule type" value="Genomic_DNA"/>
</dbReference>
<reference evidence="18 19" key="1">
    <citation type="journal article" date="2019" name="Nat. Microbiol.">
        <title>Mediterranean grassland soil C-N compound turnover is dependent on rainfall and depth, and is mediated by genomically divergent microorganisms.</title>
        <authorList>
            <person name="Diamond S."/>
            <person name="Andeer P.F."/>
            <person name="Li Z."/>
            <person name="Crits-Christoph A."/>
            <person name="Burstein D."/>
            <person name="Anantharaman K."/>
            <person name="Lane K.R."/>
            <person name="Thomas B.C."/>
            <person name="Pan C."/>
            <person name="Northen T.R."/>
            <person name="Banfield J.F."/>
        </authorList>
    </citation>
    <scope>NUCLEOTIDE SEQUENCE [LARGE SCALE GENOMIC DNA]</scope>
    <source>
        <strain evidence="18">WS_8</strain>
    </source>
</reference>
<feature type="binding site" evidence="12">
    <location>
        <begin position="122"/>
        <end position="124"/>
    </location>
    <ligand>
        <name>thiamine diphosphate</name>
        <dbReference type="ChEBI" id="CHEBI:58937"/>
    </ligand>
</feature>
<feature type="binding site" evidence="11">
    <location>
        <position position="362"/>
    </location>
    <ligand>
        <name>substrate</name>
    </ligand>
</feature>
<feature type="binding site" evidence="12">
    <location>
        <position position="442"/>
    </location>
    <ligand>
        <name>thiamine diphosphate</name>
        <dbReference type="ChEBI" id="CHEBI:58937"/>
    </ligand>
</feature>
<evidence type="ECO:0000256" key="1">
    <source>
        <dbReference type="ARBA" id="ARBA00007131"/>
    </source>
</evidence>
<evidence type="ECO:0000256" key="10">
    <source>
        <dbReference type="PIRSR" id="PIRSR605478-1"/>
    </source>
</evidence>
<comment type="cofactor">
    <cofactor evidence="12">
        <name>thiamine diphosphate</name>
        <dbReference type="ChEBI" id="CHEBI:58937"/>
    </cofactor>
    <text evidence="12">Binds 1 thiamine pyrophosphate per subunit. During the reaction, the substrate forms a covalent intermediate with the cofactor.</text>
</comment>
<evidence type="ECO:0000256" key="6">
    <source>
        <dbReference type="ARBA" id="ARBA00022842"/>
    </source>
</evidence>
<comment type="catalytic activity">
    <reaction evidence="8 15">
        <text>D-sedoheptulose 7-phosphate + D-glyceraldehyde 3-phosphate = aldehydo-D-ribose 5-phosphate + D-xylulose 5-phosphate</text>
        <dbReference type="Rhea" id="RHEA:10508"/>
        <dbReference type="ChEBI" id="CHEBI:57483"/>
        <dbReference type="ChEBI" id="CHEBI:57737"/>
        <dbReference type="ChEBI" id="CHEBI:58273"/>
        <dbReference type="ChEBI" id="CHEBI:59776"/>
        <dbReference type="EC" id="2.2.1.1"/>
    </reaction>
</comment>
<feature type="binding site" evidence="13">
    <location>
        <position position="193"/>
    </location>
    <ligand>
        <name>Mg(2+)</name>
        <dbReference type="ChEBI" id="CHEBI:18420"/>
    </ligand>
</feature>